<dbReference type="GO" id="GO:0016788">
    <property type="term" value="F:hydrolase activity, acting on ester bonds"/>
    <property type="evidence" value="ECO:0007669"/>
    <property type="project" value="InterPro"/>
</dbReference>
<name>A0A3M0BHY2_9AQUI</name>
<evidence type="ECO:0000313" key="3">
    <source>
        <dbReference type="EMBL" id="RMA96970.1"/>
    </source>
</evidence>
<dbReference type="NCBIfam" id="TIGR01877">
    <property type="entry name" value="cas_cas6"/>
    <property type="match status" value="1"/>
</dbReference>
<sequence length="265" mass="31138">MRIKITIQTNKLPIIYRHRIISLIKEALKKSDKDYKEFLYNNKITKPFCFNLVIPKKKEIKKETIQIDEKFQIEDLVFYFDNQPLNLYISAYDYRFIISLFNGLKRLKTFDFSYGNYSLVNGEKIKFYIKNVYSLNERPIKNDVIIFKTNSPIIIEDKEDNPVLFDDKNFESHLNEISNRILKSPHIKGKGLEKPLRFEPIKMQKQVVKHTLKDFREKTGKPIMYLTGNSGIFKLSGHPKDLEILYKIGIGNRTGQGFGMVEVLG</sequence>
<dbReference type="OrthoDB" id="45555at2"/>
<dbReference type="AlphaFoldDB" id="A0A3M0BHY2"/>
<dbReference type="CDD" id="cd21140">
    <property type="entry name" value="Cas6_I-like"/>
    <property type="match status" value="1"/>
</dbReference>
<dbReference type="PANTHER" id="PTHR36984">
    <property type="entry name" value="CRISPR-ASSOCIATED ENDORIBONUCLEASE CAS6 1"/>
    <property type="match status" value="1"/>
</dbReference>
<dbReference type="Gene3D" id="3.30.70.1900">
    <property type="match status" value="1"/>
</dbReference>
<proteinExistence type="predicted"/>
<organism evidence="3 4">
    <name type="scientific">Hydrogenothermus marinus</name>
    <dbReference type="NCBI Taxonomy" id="133270"/>
    <lineage>
        <taxon>Bacteria</taxon>
        <taxon>Pseudomonadati</taxon>
        <taxon>Aquificota</taxon>
        <taxon>Aquificia</taxon>
        <taxon>Aquificales</taxon>
        <taxon>Hydrogenothermaceae</taxon>
        <taxon>Hydrogenothermus</taxon>
    </lineage>
</organism>
<dbReference type="Proteomes" id="UP000280842">
    <property type="component" value="Unassembled WGS sequence"/>
</dbReference>
<keyword evidence="1" id="KW-0051">Antiviral defense</keyword>
<dbReference type="Pfam" id="PF01881">
    <property type="entry name" value="Cas_Cas6_C"/>
    <property type="match status" value="1"/>
</dbReference>
<reference evidence="3 4" key="1">
    <citation type="submission" date="2018-10" db="EMBL/GenBank/DDBJ databases">
        <title>Genomic Encyclopedia of Archaeal and Bacterial Type Strains, Phase II (KMG-II): from individual species to whole genera.</title>
        <authorList>
            <person name="Goeker M."/>
        </authorList>
    </citation>
    <scope>NUCLEOTIDE SEQUENCE [LARGE SCALE GENOMIC DNA]</scope>
    <source>
        <strain evidence="3 4">VM1</strain>
    </source>
</reference>
<evidence type="ECO:0000313" key="4">
    <source>
        <dbReference type="Proteomes" id="UP000280842"/>
    </source>
</evidence>
<gene>
    <name evidence="3" type="ORF">CLV39_0622</name>
</gene>
<evidence type="ECO:0000259" key="2">
    <source>
        <dbReference type="Pfam" id="PF01881"/>
    </source>
</evidence>
<dbReference type="RefSeq" id="WP_121922766.1">
    <property type="nucleotide sequence ID" value="NZ_REFO01000011.1"/>
</dbReference>
<keyword evidence="4" id="KW-1185">Reference proteome</keyword>
<dbReference type="InterPro" id="IPR010156">
    <property type="entry name" value="CRISPR-assoc_prot_Cas6"/>
</dbReference>
<dbReference type="EMBL" id="REFO01000011">
    <property type="protein sequence ID" value="RMA96970.1"/>
    <property type="molecule type" value="Genomic_DNA"/>
</dbReference>
<dbReference type="InterPro" id="IPR049435">
    <property type="entry name" value="Cas_Cas6_C"/>
</dbReference>
<comment type="caution">
    <text evidence="3">The sequence shown here is derived from an EMBL/GenBank/DDBJ whole genome shotgun (WGS) entry which is preliminary data.</text>
</comment>
<dbReference type="InterPro" id="IPR045747">
    <property type="entry name" value="CRISPR-assoc_prot_Cas6_N_sf"/>
</dbReference>
<feature type="domain" description="CRISPR associated protein Cas6 C-terminal" evidence="2">
    <location>
        <begin position="136"/>
        <end position="263"/>
    </location>
</feature>
<evidence type="ECO:0000256" key="1">
    <source>
        <dbReference type="ARBA" id="ARBA00023118"/>
    </source>
</evidence>
<protein>
    <submittedName>
        <fullName evidence="3">CRISPR-associated endoribonuclease Cas6</fullName>
    </submittedName>
</protein>
<dbReference type="GO" id="GO:0051607">
    <property type="term" value="P:defense response to virus"/>
    <property type="evidence" value="ECO:0007669"/>
    <property type="project" value="UniProtKB-KW"/>
</dbReference>
<accession>A0A3M0BHY2</accession>
<dbReference type="PANTHER" id="PTHR36984:SF3">
    <property type="entry name" value="CRISPR-ASSOCIATED ENDORIBONUCLEASE CAS6"/>
    <property type="match status" value="1"/>
</dbReference>
<dbReference type="Gene3D" id="3.30.70.1890">
    <property type="match status" value="1"/>
</dbReference>